<dbReference type="SUPFAM" id="SSF53807">
    <property type="entry name" value="Helical backbone' metal receptor"/>
    <property type="match status" value="1"/>
</dbReference>
<dbReference type="PANTHER" id="PTHR30535:SF34">
    <property type="entry name" value="MOLYBDATE-BINDING PROTEIN MOLA"/>
    <property type="match status" value="1"/>
</dbReference>
<reference evidence="3 4" key="1">
    <citation type="submission" date="2023-03" db="EMBL/GenBank/DDBJ databases">
        <authorList>
            <person name="Pearce D."/>
        </authorList>
    </citation>
    <scope>NUCLEOTIDE SEQUENCE [LARGE SCALE GENOMIC DNA]</scope>
    <source>
        <strain evidence="3">Msz</strain>
    </source>
</reference>
<feature type="signal peptide" evidence="1">
    <location>
        <begin position="1"/>
        <end position="22"/>
    </location>
</feature>
<evidence type="ECO:0000259" key="2">
    <source>
        <dbReference type="PROSITE" id="PS50983"/>
    </source>
</evidence>
<name>A0ABN8X2W5_9GAMM</name>
<dbReference type="Proteomes" id="UP001162030">
    <property type="component" value="Chromosome"/>
</dbReference>
<evidence type="ECO:0000256" key="1">
    <source>
        <dbReference type="SAM" id="SignalP"/>
    </source>
</evidence>
<sequence length="343" mass="38337">MAGTIALRFALATFLILQGAIAAAENTAQRRAVDLAGRTVELPAEVRRVATLGPVPVINSFVFAIGKGDTLVNGLPPFARSARWKYQSLIAPNLSRQPQAQGLDNAPQLETLQRLAPDAVFAMDASTVRTVERTGLPVLFLAWRDAGDIGRIMQLMGEVFDRRERADAYTRYFDGVLERVRTAVAGVPTEQRPKVLYFSLKTLTQPHLIADWWIQAAGGISVTADGRRTESVRFTPEQVFAWDPDVLIVSSPEELAQIRHDARFRRLRAVRERKIHAIPAGVHPWGHRTAEQPLTVLWAAKLFHPALFAGIDMTAEIKDFYRRFFDYPLSDRQAEEILHGNPQ</sequence>
<dbReference type="Pfam" id="PF01497">
    <property type="entry name" value="Peripla_BP_2"/>
    <property type="match status" value="1"/>
</dbReference>
<dbReference type="PANTHER" id="PTHR30535">
    <property type="entry name" value="VITAMIN B12-BINDING PROTEIN"/>
    <property type="match status" value="1"/>
</dbReference>
<proteinExistence type="predicted"/>
<dbReference type="Gene3D" id="1.20.58.2180">
    <property type="match status" value="1"/>
</dbReference>
<evidence type="ECO:0000313" key="3">
    <source>
        <dbReference type="EMBL" id="CAI8842098.1"/>
    </source>
</evidence>
<protein>
    <submittedName>
        <fullName evidence="3">Iron complex transport system substrate-binding protein</fullName>
    </submittedName>
</protein>
<keyword evidence="1" id="KW-0732">Signal</keyword>
<feature type="domain" description="Fe/B12 periplasmic-binding" evidence="2">
    <location>
        <begin position="48"/>
        <end position="311"/>
    </location>
</feature>
<dbReference type="InterPro" id="IPR050902">
    <property type="entry name" value="ABC_Transporter_SBP"/>
</dbReference>
<gene>
    <name evidence="3" type="ORF">MSZNOR_2346</name>
</gene>
<feature type="chain" id="PRO_5045241767" evidence="1">
    <location>
        <begin position="23"/>
        <end position="343"/>
    </location>
</feature>
<evidence type="ECO:0000313" key="4">
    <source>
        <dbReference type="Proteomes" id="UP001162030"/>
    </source>
</evidence>
<organism evidence="3 4">
    <name type="scientific">Methylocaldum szegediense</name>
    <dbReference type="NCBI Taxonomy" id="73780"/>
    <lineage>
        <taxon>Bacteria</taxon>
        <taxon>Pseudomonadati</taxon>
        <taxon>Pseudomonadota</taxon>
        <taxon>Gammaproteobacteria</taxon>
        <taxon>Methylococcales</taxon>
        <taxon>Methylococcaceae</taxon>
        <taxon>Methylocaldum</taxon>
    </lineage>
</organism>
<dbReference type="RefSeq" id="WP_036269217.1">
    <property type="nucleotide sequence ID" value="NZ_OX458333.1"/>
</dbReference>
<dbReference type="Gene3D" id="3.40.50.1980">
    <property type="entry name" value="Nitrogenase molybdenum iron protein domain"/>
    <property type="match status" value="2"/>
</dbReference>
<accession>A0ABN8X2W5</accession>
<dbReference type="EMBL" id="OX458333">
    <property type="protein sequence ID" value="CAI8842098.1"/>
    <property type="molecule type" value="Genomic_DNA"/>
</dbReference>
<dbReference type="InterPro" id="IPR002491">
    <property type="entry name" value="ABC_transptr_periplasmic_BD"/>
</dbReference>
<dbReference type="PROSITE" id="PS50983">
    <property type="entry name" value="FE_B12_PBP"/>
    <property type="match status" value="1"/>
</dbReference>
<keyword evidence="4" id="KW-1185">Reference proteome</keyword>